<evidence type="ECO:0000259" key="1">
    <source>
        <dbReference type="Pfam" id="PF00534"/>
    </source>
</evidence>
<keyword evidence="3" id="KW-1185">Reference proteome</keyword>
<dbReference type="InterPro" id="IPR001296">
    <property type="entry name" value="Glyco_trans_1"/>
</dbReference>
<dbReference type="Gene3D" id="3.40.50.2000">
    <property type="entry name" value="Glycogen Phosphorylase B"/>
    <property type="match status" value="1"/>
</dbReference>
<protein>
    <submittedName>
        <fullName evidence="2">Glycosyltransferase involved in cell wall bisynthesis</fullName>
    </submittedName>
</protein>
<feature type="domain" description="Glycosyl transferase family 1" evidence="1">
    <location>
        <begin position="227"/>
        <end position="351"/>
    </location>
</feature>
<sequence length="422" mass="48937">MHEKLFPCVVCLNHRYFPESANAANVVGATSFALNVIECLEKQKLLSGIILYKRDESIKVPILDEHQTKGHLIFTLRFNFNMKPICIKKSIEEALLKMKLKQQIPYYPIVYYQTDTLMKYHPDYIPSVVTHHGPFVDDFIKHYSFSEACVAYETVEKTKHLIKYQKEGLSSLIKLKNAYVLQHSELQRKYLIASGFNEKKILKITPPIQTPCTNQSHIRKAILDFTNPNADNLIFISTVARIDHFKNIDLFVKSSLILLEQNLPVKIFIAGDRLHFDSNREALYQLIPRKHEEKFFICESLSKNELYSLFCLLKQRAVFVCTSRYETLGITPLEASLSGVYTVAPDIESVEASRYMPENCKYSYTVSGLAKHLQHIYSSEIYRSKYQYYFVNNRLSYNKFEKSLLCGLEKISNELHSLLISH</sequence>
<dbReference type="AlphaFoldDB" id="A0A1H3U176"/>
<dbReference type="EMBL" id="FNPI01000017">
    <property type="protein sequence ID" value="SDZ56264.1"/>
    <property type="molecule type" value="Genomic_DNA"/>
</dbReference>
<organism evidence="2 3">
    <name type="scientific">Evansella caseinilytica</name>
    <dbReference type="NCBI Taxonomy" id="1503961"/>
    <lineage>
        <taxon>Bacteria</taxon>
        <taxon>Bacillati</taxon>
        <taxon>Bacillota</taxon>
        <taxon>Bacilli</taxon>
        <taxon>Bacillales</taxon>
        <taxon>Bacillaceae</taxon>
        <taxon>Evansella</taxon>
    </lineage>
</organism>
<proteinExistence type="predicted"/>
<dbReference type="Proteomes" id="UP000198935">
    <property type="component" value="Unassembled WGS sequence"/>
</dbReference>
<dbReference type="OrthoDB" id="9764577at2"/>
<name>A0A1H3U176_9BACI</name>
<gene>
    <name evidence="2" type="ORF">SAMN05421736_11764</name>
</gene>
<keyword evidence="2" id="KW-0808">Transferase</keyword>
<evidence type="ECO:0000313" key="2">
    <source>
        <dbReference type="EMBL" id="SDZ56264.1"/>
    </source>
</evidence>
<dbReference type="STRING" id="1503961.SAMN05421736_11764"/>
<evidence type="ECO:0000313" key="3">
    <source>
        <dbReference type="Proteomes" id="UP000198935"/>
    </source>
</evidence>
<dbReference type="Pfam" id="PF00534">
    <property type="entry name" value="Glycos_transf_1"/>
    <property type="match status" value="1"/>
</dbReference>
<dbReference type="SUPFAM" id="SSF53756">
    <property type="entry name" value="UDP-Glycosyltransferase/glycogen phosphorylase"/>
    <property type="match status" value="1"/>
</dbReference>
<dbReference type="GO" id="GO:0016757">
    <property type="term" value="F:glycosyltransferase activity"/>
    <property type="evidence" value="ECO:0007669"/>
    <property type="project" value="InterPro"/>
</dbReference>
<accession>A0A1H3U176</accession>
<reference evidence="3" key="1">
    <citation type="submission" date="2016-10" db="EMBL/GenBank/DDBJ databases">
        <authorList>
            <person name="Varghese N."/>
            <person name="Submissions S."/>
        </authorList>
    </citation>
    <scope>NUCLEOTIDE SEQUENCE [LARGE SCALE GENOMIC DNA]</scope>
    <source>
        <strain evidence="3">SP</strain>
    </source>
</reference>